<dbReference type="Pfam" id="PF06271">
    <property type="entry name" value="RDD"/>
    <property type="match status" value="1"/>
</dbReference>
<dbReference type="GO" id="GO:0016020">
    <property type="term" value="C:membrane"/>
    <property type="evidence" value="ECO:0007669"/>
    <property type="project" value="UniProtKB-SubCell"/>
</dbReference>
<keyword evidence="2 5" id="KW-0812">Transmembrane</keyword>
<keyword evidence="4 5" id="KW-0472">Membrane</keyword>
<proteinExistence type="predicted"/>
<dbReference type="EMBL" id="SISG01000001">
    <property type="protein sequence ID" value="TBN58467.1"/>
    <property type="molecule type" value="Genomic_DNA"/>
</dbReference>
<comment type="caution">
    <text evidence="7">The sequence shown here is derived from an EMBL/GenBank/DDBJ whole genome shotgun (WGS) entry which is preliminary data.</text>
</comment>
<evidence type="ECO:0000313" key="7">
    <source>
        <dbReference type="EMBL" id="TBN58467.1"/>
    </source>
</evidence>
<keyword evidence="3 5" id="KW-1133">Transmembrane helix</keyword>
<organism evidence="7 8">
    <name type="scientific">Glaciihabitans arcticus</name>
    <dbReference type="NCBI Taxonomy" id="2668039"/>
    <lineage>
        <taxon>Bacteria</taxon>
        <taxon>Bacillati</taxon>
        <taxon>Actinomycetota</taxon>
        <taxon>Actinomycetes</taxon>
        <taxon>Micrococcales</taxon>
        <taxon>Microbacteriaceae</taxon>
        <taxon>Glaciihabitans</taxon>
    </lineage>
</organism>
<dbReference type="Proteomes" id="UP000294194">
    <property type="component" value="Unassembled WGS sequence"/>
</dbReference>
<feature type="transmembrane region" description="Helical" evidence="5">
    <location>
        <begin position="102"/>
        <end position="127"/>
    </location>
</feature>
<feature type="transmembrane region" description="Helical" evidence="5">
    <location>
        <begin position="26"/>
        <end position="47"/>
    </location>
</feature>
<evidence type="ECO:0000313" key="8">
    <source>
        <dbReference type="Proteomes" id="UP000294194"/>
    </source>
</evidence>
<accession>A0A4Q9GYX2</accession>
<gene>
    <name evidence="7" type="ORF">EYE40_00470</name>
</gene>
<evidence type="ECO:0000256" key="3">
    <source>
        <dbReference type="ARBA" id="ARBA00022989"/>
    </source>
</evidence>
<keyword evidence="8" id="KW-1185">Reference proteome</keyword>
<dbReference type="InterPro" id="IPR010432">
    <property type="entry name" value="RDD"/>
</dbReference>
<name>A0A4Q9GYX2_9MICO</name>
<evidence type="ECO:0000259" key="6">
    <source>
        <dbReference type="Pfam" id="PF06271"/>
    </source>
</evidence>
<sequence>MTGEAVALDLRPASFVIRAAGSAIDFVVYLGSYLALAIPLATGAFGLDDATVQALLVSTLVLCLVVIPTTVETMSHGRSLGRLALGTRIVRDDGGAAGFRHAFIRALVGVLEIFTSFGGFATLTALLSPRSKRLGDYIAGTYSQYERISGAKAQVFGVPVELQQWALTADIARMPDRLVRRIAQFLGHASGLTPITRDRLSRELAAEASVFVSPIPQVQAELFLAAVASLRRDRELTALQLEQQGLARLAPVLEGQPHGFPNR</sequence>
<protein>
    <submittedName>
        <fullName evidence="7">RDD family protein</fullName>
    </submittedName>
</protein>
<dbReference type="PANTHER" id="PTHR38480:SF1">
    <property type="entry name" value="SLR0254 PROTEIN"/>
    <property type="match status" value="1"/>
</dbReference>
<feature type="domain" description="RDD" evidence="6">
    <location>
        <begin position="13"/>
        <end position="140"/>
    </location>
</feature>
<evidence type="ECO:0000256" key="1">
    <source>
        <dbReference type="ARBA" id="ARBA00004141"/>
    </source>
</evidence>
<evidence type="ECO:0000256" key="2">
    <source>
        <dbReference type="ARBA" id="ARBA00022692"/>
    </source>
</evidence>
<evidence type="ECO:0000256" key="4">
    <source>
        <dbReference type="ARBA" id="ARBA00023136"/>
    </source>
</evidence>
<dbReference type="AlphaFoldDB" id="A0A4Q9GYX2"/>
<reference evidence="8" key="1">
    <citation type="submission" date="2019-02" db="EMBL/GenBank/DDBJ databases">
        <title>Glaciihabitans arcticus sp. nov., a psychrotolerant bacterium isolated from polar soil.</title>
        <authorList>
            <person name="Dahal R.H."/>
        </authorList>
    </citation>
    <scope>NUCLEOTIDE SEQUENCE [LARGE SCALE GENOMIC DNA]</scope>
    <source>
        <strain evidence="8">RP-3-7</strain>
    </source>
</reference>
<dbReference type="PANTHER" id="PTHR38480">
    <property type="entry name" value="SLR0254 PROTEIN"/>
    <property type="match status" value="1"/>
</dbReference>
<feature type="transmembrane region" description="Helical" evidence="5">
    <location>
        <begin position="54"/>
        <end position="71"/>
    </location>
</feature>
<evidence type="ECO:0000256" key="5">
    <source>
        <dbReference type="SAM" id="Phobius"/>
    </source>
</evidence>
<comment type="subcellular location">
    <subcellularLocation>
        <location evidence="1">Membrane</location>
        <topology evidence="1">Multi-pass membrane protein</topology>
    </subcellularLocation>
</comment>